<evidence type="ECO:0000256" key="2">
    <source>
        <dbReference type="ARBA" id="ARBA00022771"/>
    </source>
</evidence>
<keyword evidence="3" id="KW-0862">Zinc</keyword>
<dbReference type="Gene3D" id="3.30.40.10">
    <property type="entry name" value="Zinc/RING finger domain, C3HC4 (zinc finger)"/>
    <property type="match status" value="1"/>
</dbReference>
<dbReference type="Gene3D" id="2.120.10.30">
    <property type="entry name" value="TolB, C-terminal domain"/>
    <property type="match status" value="1"/>
</dbReference>
<dbReference type="SMART" id="SM00184">
    <property type="entry name" value="RING"/>
    <property type="match status" value="1"/>
</dbReference>
<reference evidence="6" key="1">
    <citation type="submission" date="2015-07" db="EMBL/GenBank/DDBJ databases">
        <title>MeaNS - Measles Nucleotide Surveillance Program.</title>
        <authorList>
            <person name="Tran T."/>
            <person name="Druce J."/>
        </authorList>
    </citation>
    <scope>NUCLEOTIDE SEQUENCE</scope>
    <source>
        <strain evidence="6">UCB-OBI-ISO-001</strain>
        <tissue evidence="6">Gonad</tissue>
    </source>
</reference>
<dbReference type="EMBL" id="KQ418760">
    <property type="protein sequence ID" value="KOF86002.1"/>
    <property type="molecule type" value="Genomic_DNA"/>
</dbReference>
<protein>
    <recommendedName>
        <fullName evidence="5">RING-type domain-containing protein</fullName>
    </recommendedName>
</protein>
<accession>A0A0L8H9X2</accession>
<dbReference type="InterPro" id="IPR001841">
    <property type="entry name" value="Znf_RING"/>
</dbReference>
<organism evidence="6">
    <name type="scientific">Octopus bimaculoides</name>
    <name type="common">California two-spotted octopus</name>
    <dbReference type="NCBI Taxonomy" id="37653"/>
    <lineage>
        <taxon>Eukaryota</taxon>
        <taxon>Metazoa</taxon>
        <taxon>Spiralia</taxon>
        <taxon>Lophotrochozoa</taxon>
        <taxon>Mollusca</taxon>
        <taxon>Cephalopoda</taxon>
        <taxon>Coleoidea</taxon>
        <taxon>Octopodiformes</taxon>
        <taxon>Octopoda</taxon>
        <taxon>Incirrata</taxon>
        <taxon>Octopodidae</taxon>
        <taxon>Octopus</taxon>
    </lineage>
</organism>
<evidence type="ECO:0000256" key="3">
    <source>
        <dbReference type="ARBA" id="ARBA00022833"/>
    </source>
</evidence>
<dbReference type="AlphaFoldDB" id="A0A0L8H9X2"/>
<dbReference type="PANTHER" id="PTHR25462">
    <property type="entry name" value="BONUS, ISOFORM C-RELATED"/>
    <property type="match status" value="1"/>
</dbReference>
<proteinExistence type="predicted"/>
<dbReference type="SUPFAM" id="SSF57850">
    <property type="entry name" value="RING/U-box"/>
    <property type="match status" value="1"/>
</dbReference>
<feature type="domain" description="RING-type" evidence="5">
    <location>
        <begin position="29"/>
        <end position="75"/>
    </location>
</feature>
<dbReference type="OMA" id="NDRIIHM"/>
<dbReference type="Pfam" id="PF00097">
    <property type="entry name" value="zf-C3HC4"/>
    <property type="match status" value="1"/>
</dbReference>
<dbReference type="InterPro" id="IPR018957">
    <property type="entry name" value="Znf_C3HC4_RING-type"/>
</dbReference>
<name>A0A0L8H9X2_OCTBM</name>
<dbReference type="PROSITE" id="PS00518">
    <property type="entry name" value="ZF_RING_1"/>
    <property type="match status" value="1"/>
</dbReference>
<dbReference type="InterPro" id="IPR013083">
    <property type="entry name" value="Znf_RING/FYVE/PHD"/>
</dbReference>
<dbReference type="Gene3D" id="2.40.10.500">
    <property type="match status" value="1"/>
</dbReference>
<dbReference type="KEGG" id="obi:106871966"/>
<dbReference type="GO" id="GO:0006513">
    <property type="term" value="P:protein monoubiquitination"/>
    <property type="evidence" value="ECO:0007669"/>
    <property type="project" value="TreeGrafter"/>
</dbReference>
<dbReference type="STRING" id="37653.A0A0L8H9X2"/>
<dbReference type="InterPro" id="IPR017907">
    <property type="entry name" value="Znf_RING_CS"/>
</dbReference>
<dbReference type="InterPro" id="IPR047153">
    <property type="entry name" value="TRIM45/56/19-like"/>
</dbReference>
<evidence type="ECO:0000259" key="5">
    <source>
        <dbReference type="PROSITE" id="PS50089"/>
    </source>
</evidence>
<dbReference type="OrthoDB" id="6049135at2759"/>
<sequence>MDVEEVVVPSQQIKADTAALTEKNIPLTCSICSGKFHSPRALPCLHTYCKTCLSSYIQAYLSETNKGSFPCPDCQEDTQPIDPTRPYIEWADGFPENFFLTDMNIEIINDSNIANDTNRKSIGLNKTVRNPRLSFSDTDIFKSSVTKSFDTKTFKEHTVVLEKEEKILQTCQKLDEAMVLKKEDGNLKSQDELTDCKNEENTTKMPKGSEVEEENGLLLPLENKFTAHLPGVEVPSILNNAIILPSGEVLGVDVRNRHVKKFSLSGKLIGLLRLMSEPGDIALLPEGEALVTLPQKSEIITFDPDKSMEVIDHIPTPRKYTCIAVGQPEKLVATHCVENFWCVDVLSYACYILYSIQRNCVGKPMGLTISPNFDIIVSDTLERSLISYKWDGSINFMYKPDPSESDECLEEPRGVCCGRDGSVYLADTKNDRIIHMSKTGFFKRILLDGTDGISRPVGLYFSDKSKLLVTQEDGVVKIFGM</sequence>
<dbReference type="PANTHER" id="PTHR25462:SF229">
    <property type="entry name" value="TRANSCRIPTION INTERMEDIARY FACTOR 1-BETA"/>
    <property type="match status" value="1"/>
</dbReference>
<gene>
    <name evidence="6" type="ORF">OCBIM_22019410mg</name>
</gene>
<evidence type="ECO:0000313" key="6">
    <source>
        <dbReference type="EMBL" id="KOF86002.1"/>
    </source>
</evidence>
<dbReference type="GO" id="GO:0061630">
    <property type="term" value="F:ubiquitin protein ligase activity"/>
    <property type="evidence" value="ECO:0007669"/>
    <property type="project" value="TreeGrafter"/>
</dbReference>
<dbReference type="InterPro" id="IPR011042">
    <property type="entry name" value="6-blade_b-propeller_TolB-like"/>
</dbReference>
<keyword evidence="1" id="KW-0479">Metal-binding</keyword>
<evidence type="ECO:0000256" key="4">
    <source>
        <dbReference type="PROSITE-ProRule" id="PRU00175"/>
    </source>
</evidence>
<dbReference type="PROSITE" id="PS50089">
    <property type="entry name" value="ZF_RING_2"/>
    <property type="match status" value="1"/>
</dbReference>
<dbReference type="GO" id="GO:0008270">
    <property type="term" value="F:zinc ion binding"/>
    <property type="evidence" value="ECO:0007669"/>
    <property type="project" value="UniProtKB-KW"/>
</dbReference>
<dbReference type="SUPFAM" id="SSF101898">
    <property type="entry name" value="NHL repeat"/>
    <property type="match status" value="1"/>
</dbReference>
<keyword evidence="2 4" id="KW-0863">Zinc-finger</keyword>
<evidence type="ECO:0000256" key="1">
    <source>
        <dbReference type="ARBA" id="ARBA00022723"/>
    </source>
</evidence>